<evidence type="ECO:0000259" key="6">
    <source>
        <dbReference type="PROSITE" id="PS50832"/>
    </source>
</evidence>
<dbReference type="SMART" id="SM00652">
    <property type="entry name" value="eIF1a"/>
    <property type="match status" value="1"/>
</dbReference>
<dbReference type="InterPro" id="IPR006196">
    <property type="entry name" value="RNA-binding_domain_S1_IF1"/>
</dbReference>
<name>A0A7C2YZN1_9CREN</name>
<dbReference type="InterPro" id="IPR018104">
    <property type="entry name" value="TIF_eIF-1A_CS"/>
</dbReference>
<dbReference type="InterPro" id="IPR001253">
    <property type="entry name" value="TIF_eIF-1A"/>
</dbReference>
<dbReference type="PROSITE" id="PS50832">
    <property type="entry name" value="S1_IF1_TYPE"/>
    <property type="match status" value="1"/>
</dbReference>
<dbReference type="NCBIfam" id="NF003084">
    <property type="entry name" value="PRK04012.1-3"/>
    <property type="match status" value="1"/>
</dbReference>
<dbReference type="GO" id="GO:0003743">
    <property type="term" value="F:translation initiation factor activity"/>
    <property type="evidence" value="ECO:0007669"/>
    <property type="project" value="UniProtKB-UniRule"/>
</dbReference>
<dbReference type="GO" id="GO:0003723">
    <property type="term" value="F:RNA binding"/>
    <property type="evidence" value="ECO:0007669"/>
    <property type="project" value="InterPro"/>
</dbReference>
<dbReference type="NCBIfam" id="NF003082">
    <property type="entry name" value="PRK04012.1-1"/>
    <property type="match status" value="1"/>
</dbReference>
<dbReference type="Proteomes" id="UP000885664">
    <property type="component" value="Unassembled WGS sequence"/>
</dbReference>
<proteinExistence type="inferred from homology"/>
<evidence type="ECO:0000256" key="3">
    <source>
        <dbReference type="ARBA" id="ARBA00022917"/>
    </source>
</evidence>
<comment type="caution">
    <text evidence="7">The sequence shown here is derived from an EMBL/GenBank/DDBJ whole genome shotgun (WGS) entry which is preliminary data.</text>
</comment>
<dbReference type="EMBL" id="DSFE01000067">
    <property type="protein sequence ID" value="HEU97813.1"/>
    <property type="molecule type" value="Genomic_DNA"/>
</dbReference>
<dbReference type="SUPFAM" id="SSF50249">
    <property type="entry name" value="Nucleic acid-binding proteins"/>
    <property type="match status" value="1"/>
</dbReference>
<organism evidence="7">
    <name type="scientific">Fervidicoccus fontis</name>
    <dbReference type="NCBI Taxonomy" id="683846"/>
    <lineage>
        <taxon>Archaea</taxon>
        <taxon>Thermoproteota</taxon>
        <taxon>Thermoprotei</taxon>
        <taxon>Fervidicoccales</taxon>
        <taxon>Fervidicoccaceae</taxon>
        <taxon>Fervidicoccus</taxon>
    </lineage>
</organism>
<gene>
    <name evidence="5" type="primary">eif1a</name>
    <name evidence="7" type="ORF">ENO36_03035</name>
</gene>
<keyword evidence="2 5" id="KW-0396">Initiation factor</keyword>
<dbReference type="Pfam" id="PF01176">
    <property type="entry name" value="eIF-1a"/>
    <property type="match status" value="1"/>
</dbReference>
<dbReference type="InterPro" id="IPR012340">
    <property type="entry name" value="NA-bd_OB-fold"/>
</dbReference>
<reference evidence="7" key="1">
    <citation type="journal article" date="2020" name="mSystems">
        <title>Genome- and Community-Level Interaction Insights into Carbon Utilization and Element Cycling Functions of Hydrothermarchaeota in Hydrothermal Sediment.</title>
        <authorList>
            <person name="Zhou Z."/>
            <person name="Liu Y."/>
            <person name="Xu W."/>
            <person name="Pan J."/>
            <person name="Luo Z.H."/>
            <person name="Li M."/>
        </authorList>
    </citation>
    <scope>NUCLEOTIDE SEQUENCE [LARGE SCALE GENOMIC DNA]</scope>
    <source>
        <strain evidence="7">SpSt-1259</strain>
    </source>
</reference>
<accession>A0A7C2YZN1</accession>
<comment type="similarity">
    <text evidence="1 5">Belongs to the eIF-1A family.</text>
</comment>
<evidence type="ECO:0000256" key="2">
    <source>
        <dbReference type="ARBA" id="ARBA00022540"/>
    </source>
</evidence>
<keyword evidence="3 5" id="KW-0648">Protein biosynthesis</keyword>
<dbReference type="Gene3D" id="2.40.50.140">
    <property type="entry name" value="Nucleic acid-binding proteins"/>
    <property type="match status" value="1"/>
</dbReference>
<sequence length="104" mass="11912">MVRKEEEHEGEMPLPDEGTIICVVEKILGGDHFVAKCADGMRRMIRIPGRLRRRMWIREGDVVLVAPWEMQADKKGDLVYKYSSSEVRKLAHKNLIPPDLLEGA</sequence>
<evidence type="ECO:0000256" key="1">
    <source>
        <dbReference type="ARBA" id="ARBA00007392"/>
    </source>
</evidence>
<dbReference type="PROSITE" id="PS01262">
    <property type="entry name" value="IF1A"/>
    <property type="match status" value="1"/>
</dbReference>
<dbReference type="PANTHER" id="PTHR21668">
    <property type="entry name" value="EIF-1A"/>
    <property type="match status" value="1"/>
</dbReference>
<protein>
    <recommendedName>
        <fullName evidence="5">Translation initiation factor 1A</fullName>
        <shortName evidence="5">aIF-1A</shortName>
    </recommendedName>
</protein>
<evidence type="ECO:0000313" key="7">
    <source>
        <dbReference type="EMBL" id="HEU97813.1"/>
    </source>
</evidence>
<dbReference type="AlphaFoldDB" id="A0A7C2YZN1"/>
<feature type="domain" description="S1-like" evidence="6">
    <location>
        <begin position="8"/>
        <end position="83"/>
    </location>
</feature>
<dbReference type="HAMAP" id="MF_00216">
    <property type="entry name" value="aIF_1A"/>
    <property type="match status" value="1"/>
</dbReference>
<evidence type="ECO:0000256" key="5">
    <source>
        <dbReference type="HAMAP-Rule" id="MF_00216"/>
    </source>
</evidence>
<evidence type="ECO:0000256" key="4">
    <source>
        <dbReference type="ARBA" id="ARBA00025502"/>
    </source>
</evidence>
<dbReference type="CDD" id="cd05793">
    <property type="entry name" value="S1_IF1A"/>
    <property type="match status" value="1"/>
</dbReference>
<comment type="function">
    <text evidence="4 5">Seems to be required for maximal rate of protein biosynthesis. Enhances ribosome dissociation into subunits and stabilizes the binding of the initiator Met-tRNA(I) to 40 S ribosomal subunits.</text>
</comment>